<sequence length="44" mass="4773">MLFGDCGSPTDQAASIVPQIIMLPHIIIDMPDDIMDIMRACGIL</sequence>
<dbReference type="RefSeq" id="WP_285881704.1">
    <property type="nucleotide sequence ID" value="NZ_JARFYN010000032.1"/>
</dbReference>
<dbReference type="Proteomes" id="UP001172630">
    <property type="component" value="Unassembled WGS sequence"/>
</dbReference>
<name>A0ABT7KI42_9HYPH</name>
<organism evidence="1 2">
    <name type="scientific">Rhizobium calliandrae</name>
    <dbReference type="NCBI Taxonomy" id="1312182"/>
    <lineage>
        <taxon>Bacteria</taxon>
        <taxon>Pseudomonadati</taxon>
        <taxon>Pseudomonadota</taxon>
        <taxon>Alphaproteobacteria</taxon>
        <taxon>Hyphomicrobiales</taxon>
        <taxon>Rhizobiaceae</taxon>
        <taxon>Rhizobium/Agrobacterium group</taxon>
        <taxon>Rhizobium</taxon>
    </lineage>
</organism>
<comment type="caution">
    <text evidence="1">The sequence shown here is derived from an EMBL/GenBank/DDBJ whole genome shotgun (WGS) entry which is preliminary data.</text>
</comment>
<gene>
    <name evidence="1" type="ORF">PY650_22160</name>
</gene>
<protein>
    <submittedName>
        <fullName evidence="1">Uncharacterized protein</fullName>
    </submittedName>
</protein>
<evidence type="ECO:0000313" key="1">
    <source>
        <dbReference type="EMBL" id="MDL2408301.1"/>
    </source>
</evidence>
<evidence type="ECO:0000313" key="2">
    <source>
        <dbReference type="Proteomes" id="UP001172630"/>
    </source>
</evidence>
<dbReference type="EMBL" id="JARFYN010000032">
    <property type="protein sequence ID" value="MDL2408301.1"/>
    <property type="molecule type" value="Genomic_DNA"/>
</dbReference>
<reference evidence="1" key="1">
    <citation type="submission" date="2023-06" db="EMBL/GenBank/DDBJ databases">
        <title>Phylogenetic Diversity of Rhizobium strains.</title>
        <authorList>
            <person name="Moura F.T."/>
            <person name="Helene L.C.F."/>
            <person name="Hungria M."/>
        </authorList>
    </citation>
    <scope>NUCLEOTIDE SEQUENCE</scope>
    <source>
        <strain evidence="1">CCGE524</strain>
    </source>
</reference>
<keyword evidence="2" id="KW-1185">Reference proteome</keyword>
<proteinExistence type="predicted"/>
<accession>A0ABT7KI42</accession>